<dbReference type="RefSeq" id="WP_200124241.1">
    <property type="nucleotide sequence ID" value="NZ_CP054705.1"/>
</dbReference>
<dbReference type="PIRSF" id="PIRSF038471">
    <property type="entry name" value="MreC"/>
    <property type="match status" value="1"/>
</dbReference>
<keyword evidence="8" id="KW-0812">Transmembrane</keyword>
<accession>A0A7T6Z573</accession>
<evidence type="ECO:0000256" key="2">
    <source>
        <dbReference type="ARBA" id="ARBA00013855"/>
    </source>
</evidence>
<dbReference type="InterPro" id="IPR007221">
    <property type="entry name" value="MreC"/>
</dbReference>
<organism evidence="10 11">
    <name type="scientific">Salicibibacter cibarius</name>
    <dbReference type="NCBI Taxonomy" id="2743000"/>
    <lineage>
        <taxon>Bacteria</taxon>
        <taxon>Bacillati</taxon>
        <taxon>Bacillota</taxon>
        <taxon>Bacilli</taxon>
        <taxon>Bacillales</taxon>
        <taxon>Bacillaceae</taxon>
        <taxon>Salicibibacter</taxon>
    </lineage>
</organism>
<dbReference type="PANTHER" id="PTHR34138">
    <property type="entry name" value="CELL SHAPE-DETERMINING PROTEIN MREC"/>
    <property type="match status" value="1"/>
</dbReference>
<feature type="coiled-coil region" evidence="6">
    <location>
        <begin position="79"/>
        <end position="113"/>
    </location>
</feature>
<dbReference type="Gene3D" id="2.40.10.340">
    <property type="entry name" value="Rod shape-determining protein MreC, domain 1"/>
    <property type="match status" value="1"/>
</dbReference>
<keyword evidence="11" id="KW-1185">Reference proteome</keyword>
<name>A0A7T6Z573_9BACI</name>
<evidence type="ECO:0000256" key="6">
    <source>
        <dbReference type="SAM" id="Coils"/>
    </source>
</evidence>
<dbReference type="GO" id="GO:0005886">
    <property type="term" value="C:plasma membrane"/>
    <property type="evidence" value="ECO:0007669"/>
    <property type="project" value="TreeGrafter"/>
</dbReference>
<feature type="transmembrane region" description="Helical" evidence="8">
    <location>
        <begin position="10"/>
        <end position="28"/>
    </location>
</feature>
<dbReference type="PANTHER" id="PTHR34138:SF1">
    <property type="entry name" value="CELL SHAPE-DETERMINING PROTEIN MREC"/>
    <property type="match status" value="1"/>
</dbReference>
<evidence type="ECO:0000256" key="4">
    <source>
        <dbReference type="ARBA" id="ARBA00032089"/>
    </source>
</evidence>
<feature type="region of interest" description="Disordered" evidence="7">
    <location>
        <begin position="280"/>
        <end position="309"/>
    </location>
</feature>
<dbReference type="Gene3D" id="2.40.10.350">
    <property type="entry name" value="Rod shape-determining protein MreC, domain 2"/>
    <property type="match status" value="1"/>
</dbReference>
<keyword evidence="8" id="KW-0472">Membrane</keyword>
<dbReference type="Proteomes" id="UP000595823">
    <property type="component" value="Chromosome"/>
</dbReference>
<comment type="similarity">
    <text evidence="1 5">Belongs to the MreC family.</text>
</comment>
<evidence type="ECO:0000259" key="9">
    <source>
        <dbReference type="Pfam" id="PF04085"/>
    </source>
</evidence>
<feature type="compositionally biased region" description="Acidic residues" evidence="7">
    <location>
        <begin position="284"/>
        <end position="309"/>
    </location>
</feature>
<dbReference type="EMBL" id="CP054705">
    <property type="protein sequence ID" value="QQK77116.1"/>
    <property type="molecule type" value="Genomic_DNA"/>
</dbReference>
<dbReference type="AlphaFoldDB" id="A0A7T6Z573"/>
<feature type="domain" description="Rod shape-determining protein MreC beta-barrel core" evidence="9">
    <location>
        <begin position="123"/>
        <end position="276"/>
    </location>
</feature>
<sequence length="309" mass="34431">MPHFFSNKRLILLMVSIIVLVILVGLTLNEREEVTWPEQFINDSVGVVQSAFQRPANFFSGIFNDISDIVNIYEENERLKSQMDDYAFLSSEVEGLREENASLQEAQEMEESLGDYSSLTALVIERQPDRWTETIGINRGSQHGVENDMAVISAGGLIGRVQHTGMFTSQVQLLSDGERMNRISAMVAIEDEDPAYGFIEGWDEEEDAFILSTIDAETELEEGQEVRTSGLGGLGFPADLPIGEVTGVETDEYGLTLNAFVEPAADYHNIEHVMVLDRNSPALEDFEEEEAETEEVEEPVELEPEGSPD</sequence>
<evidence type="ECO:0000256" key="7">
    <source>
        <dbReference type="SAM" id="MobiDB-lite"/>
    </source>
</evidence>
<dbReference type="InterPro" id="IPR042175">
    <property type="entry name" value="Cell/Rod_MreC_2"/>
</dbReference>
<dbReference type="Pfam" id="PF04085">
    <property type="entry name" value="MreC"/>
    <property type="match status" value="1"/>
</dbReference>
<reference evidence="10 11" key="1">
    <citation type="submission" date="2020-06" db="EMBL/GenBank/DDBJ databases">
        <title>Genomic analysis of Salicibibacter sp. NKC5-3.</title>
        <authorList>
            <person name="Oh Y.J."/>
        </authorList>
    </citation>
    <scope>NUCLEOTIDE SEQUENCE [LARGE SCALE GENOMIC DNA]</scope>
    <source>
        <strain evidence="10 11">NKC5-3</strain>
    </source>
</reference>
<keyword evidence="6" id="KW-0175">Coiled coil</keyword>
<gene>
    <name evidence="10" type="primary">mreC</name>
    <name evidence="10" type="ORF">HUG15_17050</name>
</gene>
<keyword evidence="3 5" id="KW-0133">Cell shape</keyword>
<dbReference type="NCBIfam" id="TIGR00219">
    <property type="entry name" value="mreC"/>
    <property type="match status" value="1"/>
</dbReference>
<evidence type="ECO:0000313" key="11">
    <source>
        <dbReference type="Proteomes" id="UP000595823"/>
    </source>
</evidence>
<evidence type="ECO:0000256" key="1">
    <source>
        <dbReference type="ARBA" id="ARBA00009369"/>
    </source>
</evidence>
<evidence type="ECO:0000313" key="10">
    <source>
        <dbReference type="EMBL" id="QQK77116.1"/>
    </source>
</evidence>
<protein>
    <recommendedName>
        <fullName evidence="2 5">Cell shape-determining protein MreC</fullName>
    </recommendedName>
    <alternativeName>
        <fullName evidence="4 5">Cell shape protein MreC</fullName>
    </alternativeName>
</protein>
<comment type="function">
    <text evidence="5">Involved in formation and maintenance of cell shape.</text>
</comment>
<dbReference type="GO" id="GO:0008360">
    <property type="term" value="P:regulation of cell shape"/>
    <property type="evidence" value="ECO:0007669"/>
    <property type="project" value="UniProtKB-KW"/>
</dbReference>
<evidence type="ECO:0000256" key="5">
    <source>
        <dbReference type="PIRNR" id="PIRNR038471"/>
    </source>
</evidence>
<evidence type="ECO:0000256" key="3">
    <source>
        <dbReference type="ARBA" id="ARBA00022960"/>
    </source>
</evidence>
<dbReference type="KEGG" id="scia:HUG15_17050"/>
<dbReference type="InterPro" id="IPR042177">
    <property type="entry name" value="Cell/Rod_1"/>
</dbReference>
<keyword evidence="8" id="KW-1133">Transmembrane helix</keyword>
<evidence type="ECO:0000256" key="8">
    <source>
        <dbReference type="SAM" id="Phobius"/>
    </source>
</evidence>
<proteinExistence type="inferred from homology"/>
<dbReference type="InterPro" id="IPR055342">
    <property type="entry name" value="MreC_beta-barrel_core"/>
</dbReference>